<dbReference type="OrthoDB" id="1863121at2"/>
<evidence type="ECO:0000313" key="2">
    <source>
        <dbReference type="EMBL" id="TCL41104.1"/>
    </source>
</evidence>
<dbReference type="Pfam" id="PF07561">
    <property type="entry name" value="DUF1540"/>
    <property type="match status" value="1"/>
</dbReference>
<accession>A0A9X8Y773</accession>
<keyword evidence="3" id="KW-1185">Reference proteome</keyword>
<proteinExistence type="predicted"/>
<dbReference type="RefSeq" id="WP_117507923.1">
    <property type="nucleotide sequence ID" value="NZ_JADNAH010000006.1"/>
</dbReference>
<evidence type="ECO:0000259" key="1">
    <source>
        <dbReference type="Pfam" id="PF07561"/>
    </source>
</evidence>
<name>A0A9X8Y773_9FIRM</name>
<dbReference type="Proteomes" id="UP000294682">
    <property type="component" value="Unassembled WGS sequence"/>
</dbReference>
<dbReference type="AlphaFoldDB" id="A0A9X8Y773"/>
<evidence type="ECO:0000313" key="3">
    <source>
        <dbReference type="Proteomes" id="UP000294682"/>
    </source>
</evidence>
<protein>
    <submittedName>
        <fullName evidence="2">Uncharacterized protein DUF1540</fullName>
    </submittedName>
</protein>
<organism evidence="2 3">
    <name type="scientific">Harryflintia acetispora</name>
    <dbReference type="NCBI Taxonomy" id="1849041"/>
    <lineage>
        <taxon>Bacteria</taxon>
        <taxon>Bacillati</taxon>
        <taxon>Bacillota</taxon>
        <taxon>Clostridia</taxon>
        <taxon>Eubacteriales</taxon>
        <taxon>Oscillospiraceae</taxon>
        <taxon>Harryflintia</taxon>
    </lineage>
</organism>
<reference evidence="2 3" key="1">
    <citation type="submission" date="2019-03" db="EMBL/GenBank/DDBJ databases">
        <title>Genomic Encyclopedia of Type Strains, Phase IV (KMG-IV): sequencing the most valuable type-strain genomes for metagenomic binning, comparative biology and taxonomic classification.</title>
        <authorList>
            <person name="Goeker M."/>
        </authorList>
    </citation>
    <scope>NUCLEOTIDE SEQUENCE [LARGE SCALE GENOMIC DNA]</scope>
    <source>
        <strain evidence="2 3">DSM 100433</strain>
    </source>
</reference>
<comment type="caution">
    <text evidence="2">The sequence shown here is derived from an EMBL/GenBank/DDBJ whole genome shotgun (WGS) entry which is preliminary data.</text>
</comment>
<feature type="domain" description="DUF1540" evidence="1">
    <location>
        <begin position="12"/>
        <end position="50"/>
    </location>
</feature>
<dbReference type="InterPro" id="IPR011437">
    <property type="entry name" value="DUF1540"/>
</dbReference>
<dbReference type="EMBL" id="SLUK01000015">
    <property type="protein sequence ID" value="TCL41104.1"/>
    <property type="molecule type" value="Genomic_DNA"/>
</dbReference>
<gene>
    <name evidence="2" type="ORF">EDD78_11537</name>
</gene>
<sequence length="54" mass="5973">MEQRPQNYLPGIKCEVKNCKYNDAHCCTAEEIRVAPQHACCAADTACATFKPAE</sequence>